<keyword evidence="2" id="KW-0808">Transferase</keyword>
<keyword evidence="2" id="KW-0548">Nucleotidyltransferase</keyword>
<feature type="domain" description="Nucleotidyl transferase" evidence="1">
    <location>
        <begin position="3"/>
        <end position="230"/>
    </location>
</feature>
<dbReference type="AlphaFoldDB" id="A0A2Z3H403"/>
<dbReference type="PANTHER" id="PTHR47183">
    <property type="entry name" value="GLUCOSE-1-PHOSPHATE CYTIDYLYLTRANSFERASE-RELATED"/>
    <property type="match status" value="1"/>
</dbReference>
<dbReference type="Pfam" id="PF00483">
    <property type="entry name" value="NTP_transferase"/>
    <property type="match status" value="1"/>
</dbReference>
<evidence type="ECO:0000259" key="1">
    <source>
        <dbReference type="Pfam" id="PF00483"/>
    </source>
</evidence>
<dbReference type="CDD" id="cd02524">
    <property type="entry name" value="G1P_cytidylyltransferase"/>
    <property type="match status" value="1"/>
</dbReference>
<dbReference type="Gene3D" id="3.90.550.10">
    <property type="entry name" value="Spore Coat Polysaccharide Biosynthesis Protein SpsA, Chain A"/>
    <property type="match status" value="1"/>
</dbReference>
<name>A0A2Z3H403_9BACT</name>
<protein>
    <submittedName>
        <fullName evidence="2">Glucose-1-phosphate cytidylyltransferase</fullName>
    </submittedName>
</protein>
<dbReference type="RefSeq" id="WP_010043321.1">
    <property type="nucleotide sequence ID" value="NZ_CP025958.1"/>
</dbReference>
<dbReference type="InterPro" id="IPR005835">
    <property type="entry name" value="NTP_transferase_dom"/>
</dbReference>
<reference evidence="2 3" key="1">
    <citation type="submission" date="2018-01" db="EMBL/GenBank/DDBJ databases">
        <title>G. obscuriglobus.</title>
        <authorList>
            <person name="Franke J."/>
            <person name="Blomberg W."/>
            <person name="Selmecki A."/>
        </authorList>
    </citation>
    <scope>NUCLEOTIDE SEQUENCE [LARGE SCALE GENOMIC DNA]</scope>
    <source>
        <strain evidence="2 3">DSM 5831</strain>
    </source>
</reference>
<dbReference type="KEGG" id="gog:C1280_04525"/>
<dbReference type="InterPro" id="IPR046981">
    <property type="entry name" value="G1P_cyt_trans"/>
</dbReference>
<dbReference type="InterPro" id="IPR029044">
    <property type="entry name" value="Nucleotide-diphossugar_trans"/>
</dbReference>
<organism evidence="2 3">
    <name type="scientific">Gemmata obscuriglobus</name>
    <dbReference type="NCBI Taxonomy" id="114"/>
    <lineage>
        <taxon>Bacteria</taxon>
        <taxon>Pseudomonadati</taxon>
        <taxon>Planctomycetota</taxon>
        <taxon>Planctomycetia</taxon>
        <taxon>Gemmatales</taxon>
        <taxon>Gemmataceae</taxon>
        <taxon>Gemmata</taxon>
    </lineage>
</organism>
<dbReference type="Proteomes" id="UP000245802">
    <property type="component" value="Chromosome"/>
</dbReference>
<dbReference type="PANTHER" id="PTHR47183:SF1">
    <property type="entry name" value="GLUCOSE-1-PHOSPHATE CYTIDYLYLTRANSFERASE"/>
    <property type="match status" value="1"/>
</dbReference>
<accession>A0A2Z3H403</accession>
<evidence type="ECO:0000313" key="2">
    <source>
        <dbReference type="EMBL" id="AWM36354.1"/>
    </source>
</evidence>
<dbReference type="GO" id="GO:0009243">
    <property type="term" value="P:O antigen biosynthetic process"/>
    <property type="evidence" value="ECO:0007669"/>
    <property type="project" value="InterPro"/>
</dbReference>
<dbReference type="InterPro" id="IPR013446">
    <property type="entry name" value="G1P_cyt_trans-like"/>
</dbReference>
<keyword evidence="3" id="KW-1185">Reference proteome</keyword>
<dbReference type="EMBL" id="CP025958">
    <property type="protein sequence ID" value="AWM36354.1"/>
    <property type="molecule type" value="Genomic_DNA"/>
</dbReference>
<evidence type="ECO:0000313" key="3">
    <source>
        <dbReference type="Proteomes" id="UP000245802"/>
    </source>
</evidence>
<dbReference type="SUPFAM" id="SSF53448">
    <property type="entry name" value="Nucleotide-diphospho-sugar transferases"/>
    <property type="match status" value="1"/>
</dbReference>
<dbReference type="NCBIfam" id="TIGR02623">
    <property type="entry name" value="G1P_cyt_trans"/>
    <property type="match status" value="1"/>
</dbReference>
<dbReference type="GO" id="GO:0047343">
    <property type="term" value="F:glucose-1-phosphate cytidylyltransferase activity"/>
    <property type="evidence" value="ECO:0007669"/>
    <property type="project" value="InterPro"/>
</dbReference>
<dbReference type="OrthoDB" id="9801899at2"/>
<proteinExistence type="predicted"/>
<gene>
    <name evidence="2" type="primary">rfbF</name>
    <name evidence="2" type="ORF">C1280_04525</name>
</gene>
<sequence length="255" mass="28591">MRAVILAGGLGTRLAEETETRPKPMVEIGGRPILWHIMSHYAAHWVTEFVVALGYKSDVVKQFFVEYARFTGSLSVNLARGEVTHHEPAGVDWTVHLVDTGLHTNTGGRVRRVAPWLRDETFMLTYGDGVSDVDVQALLRFHRSTGKLATVTAVRPPARFGGLEFDGDLVRCFTEKPQTGEGWINGGFFVAEPQVLDYIGGDGESFEHDVLPRLVRDGQLAAYKHDKFWQCMDTLRDKRQLEALWLEGRAPWKAA</sequence>